<name>A0AAE2ZLS3_9HYPH</name>
<dbReference type="Gene3D" id="1.10.150.250">
    <property type="entry name" value="Flavinator of succinate dehydrogenase"/>
    <property type="match status" value="1"/>
</dbReference>
<evidence type="ECO:0000313" key="4">
    <source>
        <dbReference type="EMBL" id="MBW8637020.1"/>
    </source>
</evidence>
<evidence type="ECO:0000313" key="5">
    <source>
        <dbReference type="Proteomes" id="UP001196509"/>
    </source>
</evidence>
<accession>A0AAE2ZLS3</accession>
<dbReference type="SUPFAM" id="SSF109910">
    <property type="entry name" value="YgfY-like"/>
    <property type="match status" value="1"/>
</dbReference>
<comment type="similarity">
    <text evidence="1">Belongs to the SdhE FAD assembly factor family.</text>
</comment>
<sequence>MTGTTRSSSDLDKRRRKILFRCWHRGIREMDIVMGQFADRNIDKLTDDELDTLERILEVDDRDLIRWVTGEIDTPADFDTALFRAICAYERNP</sequence>
<proteinExistence type="inferred from homology"/>
<evidence type="ECO:0000256" key="2">
    <source>
        <dbReference type="ARBA" id="ARBA00019418"/>
    </source>
</evidence>
<dbReference type="Pfam" id="PF03937">
    <property type="entry name" value="Sdh5"/>
    <property type="match status" value="1"/>
</dbReference>
<reference evidence="4" key="1">
    <citation type="submission" date="2021-08" db="EMBL/GenBank/DDBJ databases">
        <title>Hoeflea bacterium WL0058 sp. nov., isolated from the sediment.</title>
        <authorList>
            <person name="Wang L."/>
            <person name="Zhang D."/>
        </authorList>
    </citation>
    <scope>NUCLEOTIDE SEQUENCE</scope>
    <source>
        <strain evidence="4">WL0058</strain>
    </source>
</reference>
<dbReference type="InterPro" id="IPR036714">
    <property type="entry name" value="SDH_sf"/>
</dbReference>
<protein>
    <recommendedName>
        <fullName evidence="2">FAD assembly factor SdhE</fullName>
    </recommendedName>
</protein>
<dbReference type="PANTHER" id="PTHR12469:SF2">
    <property type="entry name" value="SUCCINATE DEHYDROGENASE ASSEMBLY FACTOR 2, MITOCHONDRIAL"/>
    <property type="match status" value="1"/>
</dbReference>
<dbReference type="AlphaFoldDB" id="A0AAE2ZLS3"/>
<dbReference type="Proteomes" id="UP001196509">
    <property type="component" value="Unassembled WGS sequence"/>
</dbReference>
<keyword evidence="5" id="KW-1185">Reference proteome</keyword>
<organism evidence="4 5">
    <name type="scientific">Flavimaribacter sediminis</name>
    <dbReference type="NCBI Taxonomy" id="2865987"/>
    <lineage>
        <taxon>Bacteria</taxon>
        <taxon>Pseudomonadati</taxon>
        <taxon>Pseudomonadota</taxon>
        <taxon>Alphaproteobacteria</taxon>
        <taxon>Hyphomicrobiales</taxon>
        <taxon>Rhizobiaceae</taxon>
        <taxon>Flavimaribacter</taxon>
    </lineage>
</organism>
<dbReference type="InterPro" id="IPR005631">
    <property type="entry name" value="SDH"/>
</dbReference>
<gene>
    <name evidence="4" type="ORF">K1W69_07450</name>
</gene>
<dbReference type="RefSeq" id="WP_220227654.1">
    <property type="nucleotide sequence ID" value="NZ_JAICBX010000001.1"/>
</dbReference>
<comment type="caution">
    <text evidence="4">The sequence shown here is derived from an EMBL/GenBank/DDBJ whole genome shotgun (WGS) entry which is preliminary data.</text>
</comment>
<dbReference type="PANTHER" id="PTHR12469">
    <property type="entry name" value="PROTEIN EMI5 HOMOLOG, MITOCHONDRIAL"/>
    <property type="match status" value="1"/>
</dbReference>
<evidence type="ECO:0000256" key="3">
    <source>
        <dbReference type="ARBA" id="ARBA00023186"/>
    </source>
</evidence>
<dbReference type="EMBL" id="JAICBX010000001">
    <property type="protein sequence ID" value="MBW8637020.1"/>
    <property type="molecule type" value="Genomic_DNA"/>
</dbReference>
<dbReference type="GO" id="GO:0006099">
    <property type="term" value="P:tricarboxylic acid cycle"/>
    <property type="evidence" value="ECO:0007669"/>
    <property type="project" value="TreeGrafter"/>
</dbReference>
<keyword evidence="3" id="KW-0143">Chaperone</keyword>
<evidence type="ECO:0000256" key="1">
    <source>
        <dbReference type="ARBA" id="ARBA00008571"/>
    </source>
</evidence>